<dbReference type="InterPro" id="IPR039999">
    <property type="entry name" value="LYAR"/>
</dbReference>
<evidence type="ECO:0000256" key="4">
    <source>
        <dbReference type="ARBA" id="ARBA00022771"/>
    </source>
</evidence>
<evidence type="ECO:0000256" key="2">
    <source>
        <dbReference type="ARBA" id="ARBA00022723"/>
    </source>
</evidence>
<dbReference type="PROSITE" id="PS51804">
    <property type="entry name" value="ZF_C2HC_LYAR"/>
    <property type="match status" value="2"/>
</dbReference>
<dbReference type="EMBL" id="NAJL01000032">
    <property type="protein sequence ID" value="TKA25890.1"/>
    <property type="molecule type" value="Genomic_DNA"/>
</dbReference>
<evidence type="ECO:0000313" key="11">
    <source>
        <dbReference type="EMBL" id="TKA25890.1"/>
    </source>
</evidence>
<evidence type="ECO:0000256" key="7">
    <source>
        <dbReference type="ARBA" id="ARBA00061084"/>
    </source>
</evidence>
<name>A0A4U0TUD2_9PEZI</name>
<dbReference type="InterPro" id="IPR036236">
    <property type="entry name" value="Znf_C2H2_sf"/>
</dbReference>
<evidence type="ECO:0000256" key="5">
    <source>
        <dbReference type="ARBA" id="ARBA00022833"/>
    </source>
</evidence>
<keyword evidence="6" id="KW-0539">Nucleus</keyword>
<dbReference type="InterPro" id="IPR014898">
    <property type="entry name" value="Znf_C2H2_LYAR"/>
</dbReference>
<dbReference type="Pfam" id="PF08790">
    <property type="entry name" value="zf-LYAR"/>
    <property type="match status" value="1"/>
</dbReference>
<feature type="compositionally biased region" description="Basic and acidic residues" evidence="9">
    <location>
        <begin position="329"/>
        <end position="343"/>
    </location>
</feature>
<dbReference type="GO" id="GO:0000122">
    <property type="term" value="P:negative regulation of transcription by RNA polymerase II"/>
    <property type="evidence" value="ECO:0007669"/>
    <property type="project" value="TreeGrafter"/>
</dbReference>
<keyword evidence="5" id="KW-0862">Zinc</keyword>
<feature type="compositionally biased region" description="Low complexity" evidence="9">
    <location>
        <begin position="344"/>
        <end position="354"/>
    </location>
</feature>
<feature type="compositionally biased region" description="Basic and acidic residues" evidence="9">
    <location>
        <begin position="63"/>
        <end position="77"/>
    </location>
</feature>
<evidence type="ECO:0000256" key="9">
    <source>
        <dbReference type="SAM" id="MobiDB-lite"/>
    </source>
</evidence>
<dbReference type="FunFam" id="3.30.1490.490:FF:000001">
    <property type="entry name" value="cell growth-regulating nucleolar protein-like"/>
    <property type="match status" value="1"/>
</dbReference>
<keyword evidence="2" id="KW-0479">Metal-binding</keyword>
<comment type="similarity">
    <text evidence="7">Belongs to the UPF0743 family.</text>
</comment>
<feature type="compositionally biased region" description="Basic and acidic residues" evidence="9">
    <location>
        <begin position="238"/>
        <end position="250"/>
    </location>
</feature>
<dbReference type="PANTHER" id="PTHR13100">
    <property type="entry name" value="CELL GROWTH-REGULATING NUCLEOLAR PROTEIN LYAR"/>
    <property type="match status" value="1"/>
</dbReference>
<comment type="caution">
    <text evidence="11">The sequence shown here is derived from an EMBL/GenBank/DDBJ whole genome shotgun (WGS) entry which is preliminary data.</text>
</comment>
<organism evidence="11 12">
    <name type="scientific">Salinomyces thailandicus</name>
    <dbReference type="NCBI Taxonomy" id="706561"/>
    <lineage>
        <taxon>Eukaryota</taxon>
        <taxon>Fungi</taxon>
        <taxon>Dikarya</taxon>
        <taxon>Ascomycota</taxon>
        <taxon>Pezizomycotina</taxon>
        <taxon>Dothideomycetes</taxon>
        <taxon>Dothideomycetidae</taxon>
        <taxon>Mycosphaerellales</taxon>
        <taxon>Teratosphaeriaceae</taxon>
        <taxon>Salinomyces</taxon>
    </lineage>
</organism>
<feature type="region of interest" description="Disordered" evidence="9">
    <location>
        <begin position="63"/>
        <end position="89"/>
    </location>
</feature>
<dbReference type="GO" id="GO:0005730">
    <property type="term" value="C:nucleolus"/>
    <property type="evidence" value="ECO:0007669"/>
    <property type="project" value="TreeGrafter"/>
</dbReference>
<feature type="domain" description="Zinc finger C2H2 LYAR-type" evidence="10">
    <location>
        <begin position="30"/>
        <end position="57"/>
    </location>
</feature>
<protein>
    <recommendedName>
        <fullName evidence="10">Zinc finger C2H2 LYAR-type domain-containing protein</fullName>
    </recommendedName>
</protein>
<feature type="compositionally biased region" description="Basic and acidic residues" evidence="9">
    <location>
        <begin position="357"/>
        <end position="378"/>
    </location>
</feature>
<dbReference type="Proteomes" id="UP000308549">
    <property type="component" value="Unassembled WGS sequence"/>
</dbReference>
<dbReference type="PANTHER" id="PTHR13100:SF10">
    <property type="entry name" value="CELL GROWTH-REGULATING NUCLEOLAR PROTEIN"/>
    <property type="match status" value="1"/>
</dbReference>
<evidence type="ECO:0000256" key="1">
    <source>
        <dbReference type="ARBA" id="ARBA00004123"/>
    </source>
</evidence>
<evidence type="ECO:0000256" key="3">
    <source>
        <dbReference type="ARBA" id="ARBA00022737"/>
    </source>
</evidence>
<dbReference type="GO" id="GO:0008270">
    <property type="term" value="F:zinc ion binding"/>
    <property type="evidence" value="ECO:0007669"/>
    <property type="project" value="UniProtKB-KW"/>
</dbReference>
<evidence type="ECO:0000259" key="10">
    <source>
        <dbReference type="Pfam" id="PF08790"/>
    </source>
</evidence>
<comment type="subcellular location">
    <subcellularLocation>
        <location evidence="1">Nucleus</location>
    </subcellularLocation>
</comment>
<feature type="region of interest" description="Disordered" evidence="9">
    <location>
        <begin position="216"/>
        <end position="412"/>
    </location>
</feature>
<evidence type="ECO:0000256" key="8">
    <source>
        <dbReference type="PROSITE-ProRule" id="PRU01145"/>
    </source>
</evidence>
<gene>
    <name evidence="11" type="ORF">B0A50_05645</name>
</gene>
<feature type="compositionally biased region" description="Basic and acidic residues" evidence="9">
    <location>
        <begin position="396"/>
        <end position="410"/>
    </location>
</feature>
<dbReference type="AlphaFoldDB" id="A0A4U0TUD2"/>
<evidence type="ECO:0000256" key="6">
    <source>
        <dbReference type="ARBA" id="ARBA00023242"/>
    </source>
</evidence>
<evidence type="ECO:0000313" key="12">
    <source>
        <dbReference type="Proteomes" id="UP000308549"/>
    </source>
</evidence>
<keyword evidence="3" id="KW-0677">Repeat</keyword>
<keyword evidence="4 8" id="KW-0863">Zinc-finger</keyword>
<accession>A0A4U0TUD2</accession>
<dbReference type="Gene3D" id="3.30.1490.490">
    <property type="match status" value="1"/>
</dbReference>
<reference evidence="11 12" key="1">
    <citation type="submission" date="2017-03" db="EMBL/GenBank/DDBJ databases">
        <title>Genomes of endolithic fungi from Antarctica.</title>
        <authorList>
            <person name="Coleine C."/>
            <person name="Masonjones S."/>
            <person name="Stajich J.E."/>
        </authorList>
    </citation>
    <scope>NUCLEOTIDE SEQUENCE [LARGE SCALE GENOMIC DNA]</scope>
    <source>
        <strain evidence="11 12">CCFEE 6315</strain>
    </source>
</reference>
<dbReference type="SUPFAM" id="SSF57667">
    <property type="entry name" value="beta-beta-alpha zinc fingers"/>
    <property type="match status" value="2"/>
</dbReference>
<keyword evidence="12" id="KW-1185">Reference proteome</keyword>
<dbReference type="OrthoDB" id="21474at2759"/>
<proteinExistence type="inferred from homology"/>
<dbReference type="GO" id="GO:0006364">
    <property type="term" value="P:rRNA processing"/>
    <property type="evidence" value="ECO:0007669"/>
    <property type="project" value="TreeGrafter"/>
</dbReference>
<dbReference type="GO" id="GO:0003677">
    <property type="term" value="F:DNA binding"/>
    <property type="evidence" value="ECO:0007669"/>
    <property type="project" value="InterPro"/>
</dbReference>
<sequence length="501" mass="56293">MVSFSCEGCGDVLTKKKLDPHRNQCYGASFTCLDCMVHFESTSYRQHTSCVSEAQKYQGHLYRDPNAKKTGKGEKRKSGMPGSFPDHQSRAMVPKNAYVEDLPEGADDSQAVAVVDVPPRAPTPPPVQETLPQNVNVFDFLVSEETPNGRRRQVQTPGGAKMLEETRHANGDSQSSQYSNGDGSKYTEYGYSYGNAPVEPTFQRYDSLQNMLDSQASQGAMMPPPPSYVTPGPGSRRAGNERGLKRESSDKKRKRVQIEDLDLSSASKRPTSRGDQVMADAPPPSSTSGRVLHSGLTGGLSKLVTDPEFYGDRIDAGPTPVSPIKRTRRDKDKDREAKDDRRTSSYTSYGTTKTKSSKHDDRDERQNQRSRSKDRETTSRQSKHRRHARSPSSSPDSRHRSNSRRYETRAIEYPTDRPASVQPTASNQLARNYHNKADMFLSFINKGPESERGTSINKALKRYHREQPFTSLEAREEEDKELWKSLRVRRNDRGEFVLFVG</sequence>